<proteinExistence type="predicted"/>
<dbReference type="PANTHER" id="PTHR45527:SF1">
    <property type="entry name" value="FATTY ACID SYNTHASE"/>
    <property type="match status" value="1"/>
</dbReference>
<dbReference type="CDD" id="cd05930">
    <property type="entry name" value="A_NRPS"/>
    <property type="match status" value="1"/>
</dbReference>
<dbReference type="Pfam" id="PF00501">
    <property type="entry name" value="AMP-binding"/>
    <property type="match status" value="1"/>
</dbReference>
<dbReference type="InterPro" id="IPR025110">
    <property type="entry name" value="AMP-bd_C"/>
</dbReference>
<dbReference type="SUPFAM" id="SSF47336">
    <property type="entry name" value="ACP-like"/>
    <property type="match status" value="1"/>
</dbReference>
<dbReference type="Gene3D" id="1.10.1200.10">
    <property type="entry name" value="ACP-like"/>
    <property type="match status" value="1"/>
</dbReference>
<accession>A0ABN2V7K7</accession>
<dbReference type="Gene3D" id="2.30.38.10">
    <property type="entry name" value="Luciferase, Domain 3"/>
    <property type="match status" value="1"/>
</dbReference>
<sequence>MTITLSASSVTLESVSQGTDTLTALWARSVERHPTAPAVHDDAATLSYADLDAYSSAIADTLSAAGVGPESAVAIHLRRGAGLFAAILGVLKAGGAYVVIDPRYPAARRQAMIDGSRAGLLLTEPDWSGDSSARAILTIAPFDATQSPADPALAPGPTTPTSAAAILFTSGSSGTPKPTVLTHQNITGFAQNPSLPPLTPEDRVGQIASPSFDAFHFETWCTFAQGAQIVVLPALPDLLASDLQRTLRRLRVTAMLVPTMAVNHVVREDRDAFSPLRILHTGGDAILPTTCRDLLAGSFSGRFFNLYGPTEATTACTAFEVAALSPDVDSVPIGTALDGAHIYVLDEGLRPVPSGQVGQLHVGGRGVARGYLGEPALTASRFLPDPFQGDGSRMYATGDQVRVLPDGLLDFVGRVDHQVKIRGYRVEPGEVERVLQRHPQVRDAAVIAHGAGHTQDRNLVAFVVRRGPLTPAELRDFAERELPDHMVPAKIVVLAKIPATENGKRDREALIELLAADEARIRAHQPPTSPNELVLAKIWSTLLAMEDIGVADDFFVLGGNSMLAFRVRQQVKRETGIAIDIGVVLENPILRDLAAVLDSRAGSAAR</sequence>
<reference evidence="2 3" key="1">
    <citation type="journal article" date="2019" name="Int. J. Syst. Evol. Microbiol.">
        <title>The Global Catalogue of Microorganisms (GCM) 10K type strain sequencing project: providing services to taxonomists for standard genome sequencing and annotation.</title>
        <authorList>
            <consortium name="The Broad Institute Genomics Platform"/>
            <consortium name="The Broad Institute Genome Sequencing Center for Infectious Disease"/>
            <person name="Wu L."/>
            <person name="Ma J."/>
        </authorList>
    </citation>
    <scope>NUCLEOTIDE SEQUENCE [LARGE SCALE GENOMIC DNA]</scope>
    <source>
        <strain evidence="2 3">JCM 16014</strain>
    </source>
</reference>
<organism evidence="2 3">
    <name type="scientific">Catenulispora yoronensis</name>
    <dbReference type="NCBI Taxonomy" id="450799"/>
    <lineage>
        <taxon>Bacteria</taxon>
        <taxon>Bacillati</taxon>
        <taxon>Actinomycetota</taxon>
        <taxon>Actinomycetes</taxon>
        <taxon>Catenulisporales</taxon>
        <taxon>Catenulisporaceae</taxon>
        <taxon>Catenulispora</taxon>
    </lineage>
</organism>
<dbReference type="InterPro" id="IPR036736">
    <property type="entry name" value="ACP-like_sf"/>
</dbReference>
<dbReference type="PANTHER" id="PTHR45527">
    <property type="entry name" value="NONRIBOSOMAL PEPTIDE SYNTHETASE"/>
    <property type="match status" value="1"/>
</dbReference>
<dbReference type="Pfam" id="PF13193">
    <property type="entry name" value="AMP-binding_C"/>
    <property type="match status" value="1"/>
</dbReference>
<feature type="domain" description="Carrier" evidence="1">
    <location>
        <begin position="526"/>
        <end position="601"/>
    </location>
</feature>
<dbReference type="Gene3D" id="3.40.50.980">
    <property type="match status" value="2"/>
</dbReference>
<dbReference type="NCBIfam" id="TIGR01733">
    <property type="entry name" value="AA-adenyl-dom"/>
    <property type="match status" value="1"/>
</dbReference>
<dbReference type="Pfam" id="PF00550">
    <property type="entry name" value="PP-binding"/>
    <property type="match status" value="1"/>
</dbReference>
<dbReference type="InterPro" id="IPR045851">
    <property type="entry name" value="AMP-bd_C_sf"/>
</dbReference>
<comment type="caution">
    <text evidence="2">The sequence shown here is derived from an EMBL/GenBank/DDBJ whole genome shotgun (WGS) entry which is preliminary data.</text>
</comment>
<dbReference type="PROSITE" id="PS50075">
    <property type="entry name" value="CARRIER"/>
    <property type="match status" value="1"/>
</dbReference>
<dbReference type="SUPFAM" id="SSF56801">
    <property type="entry name" value="Acetyl-CoA synthetase-like"/>
    <property type="match status" value="1"/>
</dbReference>
<evidence type="ECO:0000313" key="3">
    <source>
        <dbReference type="Proteomes" id="UP001500751"/>
    </source>
</evidence>
<dbReference type="Proteomes" id="UP001500751">
    <property type="component" value="Unassembled WGS sequence"/>
</dbReference>
<gene>
    <name evidence="2" type="ORF">GCM10009839_62440</name>
</gene>
<dbReference type="PROSITE" id="PS00455">
    <property type="entry name" value="AMP_BINDING"/>
    <property type="match status" value="1"/>
</dbReference>
<keyword evidence="3" id="KW-1185">Reference proteome</keyword>
<dbReference type="InterPro" id="IPR009081">
    <property type="entry name" value="PP-bd_ACP"/>
</dbReference>
<evidence type="ECO:0000313" key="2">
    <source>
        <dbReference type="EMBL" id="GAA2048393.1"/>
    </source>
</evidence>
<name>A0ABN2V7K7_9ACTN</name>
<dbReference type="InterPro" id="IPR010071">
    <property type="entry name" value="AA_adenyl_dom"/>
</dbReference>
<dbReference type="InterPro" id="IPR020845">
    <property type="entry name" value="AMP-binding_CS"/>
</dbReference>
<protein>
    <recommendedName>
        <fullName evidence="1">Carrier domain-containing protein</fullName>
    </recommendedName>
</protein>
<dbReference type="EMBL" id="BAAAQN010000045">
    <property type="protein sequence ID" value="GAA2048393.1"/>
    <property type="molecule type" value="Genomic_DNA"/>
</dbReference>
<dbReference type="InterPro" id="IPR000873">
    <property type="entry name" value="AMP-dep_synth/lig_dom"/>
</dbReference>
<dbReference type="RefSeq" id="WP_344669270.1">
    <property type="nucleotide sequence ID" value="NZ_BAAAQN010000045.1"/>
</dbReference>
<dbReference type="Gene3D" id="3.30.300.30">
    <property type="match status" value="1"/>
</dbReference>
<evidence type="ECO:0000259" key="1">
    <source>
        <dbReference type="PROSITE" id="PS50075"/>
    </source>
</evidence>